<keyword evidence="1" id="KW-0378">Hydrolase</keyword>
<keyword evidence="4" id="KW-0031">Aminopeptidase</keyword>
<evidence type="ECO:0000256" key="2">
    <source>
        <dbReference type="ARBA" id="ARBA00038115"/>
    </source>
</evidence>
<proteinExistence type="inferred from homology"/>
<reference evidence="4" key="1">
    <citation type="submission" date="2017-05" db="EMBL/GenBank/DDBJ databases">
        <authorList>
            <person name="Varghese N."/>
            <person name="Submissions S."/>
        </authorList>
    </citation>
    <scope>NUCLEOTIDE SEQUENCE</scope>
    <source>
        <strain evidence="4">DSM 45262</strain>
    </source>
</reference>
<organism evidence="4 5">
    <name type="scientific">Laceyella tengchongensis</name>
    <dbReference type="NCBI Taxonomy" id="574699"/>
    <lineage>
        <taxon>Bacteria</taxon>
        <taxon>Bacillati</taxon>
        <taxon>Bacillota</taxon>
        <taxon>Bacilli</taxon>
        <taxon>Bacillales</taxon>
        <taxon>Thermoactinomycetaceae</taxon>
        <taxon>Laceyella</taxon>
    </lineage>
</organism>
<feature type="domain" description="AB hydrolase-1" evidence="3">
    <location>
        <begin position="32"/>
        <end position="154"/>
    </location>
</feature>
<dbReference type="InterPro" id="IPR029058">
    <property type="entry name" value="AB_hydrolase_fold"/>
</dbReference>
<dbReference type="PANTHER" id="PTHR22946:SF9">
    <property type="entry name" value="POLYKETIDE TRANSFERASE AF380"/>
    <property type="match status" value="1"/>
</dbReference>
<dbReference type="SUPFAM" id="SSF53474">
    <property type="entry name" value="alpha/beta-Hydrolases"/>
    <property type="match status" value="1"/>
</dbReference>
<evidence type="ECO:0000313" key="4">
    <source>
        <dbReference type="EMBL" id="SMP23704.1"/>
    </source>
</evidence>
<name>A0AA45WQ25_9BACL</name>
<evidence type="ECO:0000256" key="1">
    <source>
        <dbReference type="ARBA" id="ARBA00022801"/>
    </source>
</evidence>
<dbReference type="Proteomes" id="UP001157946">
    <property type="component" value="Unassembled WGS sequence"/>
</dbReference>
<dbReference type="InterPro" id="IPR000073">
    <property type="entry name" value="AB_hydrolase_1"/>
</dbReference>
<keyword evidence="5" id="KW-1185">Reference proteome</keyword>
<comment type="caution">
    <text evidence="4">The sequence shown here is derived from an EMBL/GenBank/DDBJ whole genome shotgun (WGS) entry which is preliminary data.</text>
</comment>
<sequence length="284" mass="31804">MNRISFALDLGKEERVIRGDLFLPEDTGRPAPTVLVCHGFKGFKDWGFFPELGRKLAEAGLAAITFNFSMNGVGKDLEHFTELDKFSRNTFSREQEDLARLVQALRQGEIPQATRCDLTRLGIMGHSRGGGNSLLYALDHPEEVKAAVVWNSIHRVDFFQPELLVELRNKGITHVINARTGQRLPIRREVLDDIEANRDRFDLLGRLPQLTQPLLLVQGGQDLPGLYEGAVRMAEAAPQATLHVIQEANHTMGAVHPFAGMTPALEEAIRVTTEFFTQQWGKQE</sequence>
<gene>
    <name evidence="4" type="ORF">SAMN06265361_104240</name>
</gene>
<dbReference type="InterPro" id="IPR050261">
    <property type="entry name" value="FrsA_esterase"/>
</dbReference>
<evidence type="ECO:0000259" key="3">
    <source>
        <dbReference type="Pfam" id="PF00561"/>
    </source>
</evidence>
<dbReference type="AlphaFoldDB" id="A0AA45WQ25"/>
<dbReference type="GO" id="GO:0004177">
    <property type="term" value="F:aminopeptidase activity"/>
    <property type="evidence" value="ECO:0007669"/>
    <property type="project" value="UniProtKB-KW"/>
</dbReference>
<keyword evidence="4" id="KW-0645">Protease</keyword>
<dbReference type="PANTHER" id="PTHR22946">
    <property type="entry name" value="DIENELACTONE HYDROLASE DOMAIN-CONTAINING PROTEIN-RELATED"/>
    <property type="match status" value="1"/>
</dbReference>
<comment type="similarity">
    <text evidence="2">Belongs to the AB hydrolase superfamily. FUS2 hydrolase family.</text>
</comment>
<accession>A0AA45WQ25</accession>
<dbReference type="RefSeq" id="WP_284724405.1">
    <property type="nucleotide sequence ID" value="NZ_FXTU01000004.1"/>
</dbReference>
<dbReference type="EMBL" id="FXTU01000004">
    <property type="protein sequence ID" value="SMP23704.1"/>
    <property type="molecule type" value="Genomic_DNA"/>
</dbReference>
<dbReference type="GO" id="GO:0052689">
    <property type="term" value="F:carboxylic ester hydrolase activity"/>
    <property type="evidence" value="ECO:0007669"/>
    <property type="project" value="UniProtKB-ARBA"/>
</dbReference>
<evidence type="ECO:0000313" key="5">
    <source>
        <dbReference type="Proteomes" id="UP001157946"/>
    </source>
</evidence>
<protein>
    <submittedName>
        <fullName evidence="4">Serine aminopeptidase, S33</fullName>
    </submittedName>
</protein>
<dbReference type="Gene3D" id="3.40.50.1820">
    <property type="entry name" value="alpha/beta hydrolase"/>
    <property type="match status" value="1"/>
</dbReference>
<dbReference type="Pfam" id="PF00561">
    <property type="entry name" value="Abhydrolase_1"/>
    <property type="match status" value="1"/>
</dbReference>